<dbReference type="SMART" id="SM00283">
    <property type="entry name" value="MA"/>
    <property type="match status" value="1"/>
</dbReference>
<comment type="subcellular location">
    <subcellularLocation>
        <location evidence="1">Cell membrane</location>
        <topology evidence="1">Multi-pass membrane protein</topology>
    </subcellularLocation>
</comment>
<dbReference type="Pfam" id="PF08269">
    <property type="entry name" value="dCache_2"/>
    <property type="match status" value="1"/>
</dbReference>
<gene>
    <name evidence="10" type="ORF">SAMN04244559_01609</name>
</gene>
<dbReference type="PANTHER" id="PTHR32089">
    <property type="entry name" value="METHYL-ACCEPTING CHEMOTAXIS PROTEIN MCPB"/>
    <property type="match status" value="1"/>
</dbReference>
<dbReference type="PROSITE" id="PS50111">
    <property type="entry name" value="CHEMOTAXIS_TRANSDUC_2"/>
    <property type="match status" value="1"/>
</dbReference>
<dbReference type="SUPFAM" id="SSF58104">
    <property type="entry name" value="Methyl-accepting chemotaxis protein (MCP) signaling domain"/>
    <property type="match status" value="1"/>
</dbReference>
<dbReference type="InterPro" id="IPR004010">
    <property type="entry name" value="Double_Cache_2"/>
</dbReference>
<feature type="transmembrane region" description="Helical" evidence="8">
    <location>
        <begin position="223"/>
        <end position="243"/>
    </location>
</feature>
<dbReference type="InterPro" id="IPR004089">
    <property type="entry name" value="MCPsignal_dom"/>
</dbReference>
<dbReference type="InterPro" id="IPR033480">
    <property type="entry name" value="sCache_2"/>
</dbReference>
<name>A0A1H6HJL1_MAGFU</name>
<evidence type="ECO:0000256" key="4">
    <source>
        <dbReference type="ARBA" id="ARBA00022989"/>
    </source>
</evidence>
<dbReference type="InterPro" id="IPR025991">
    <property type="entry name" value="Chemoreceptor_zinc-bind_dom"/>
</dbReference>
<evidence type="ECO:0000256" key="1">
    <source>
        <dbReference type="ARBA" id="ARBA00004651"/>
    </source>
</evidence>
<proteinExistence type="predicted"/>
<evidence type="ECO:0000256" key="3">
    <source>
        <dbReference type="ARBA" id="ARBA00022692"/>
    </source>
</evidence>
<dbReference type="Pfam" id="PF00015">
    <property type="entry name" value="MCPsignal"/>
    <property type="match status" value="1"/>
</dbReference>
<sequence>MGFSSVFTRMRITARLWLLVFLPLCGLALVFVADTVKTRSDMIEARETSLRRVVETATGVLTHYAAEASQGRMTEAEAKARVIAVLKAMRYDGTEYLWINDMGKPLPRMVMHPVSPALDGTTLQGAKFDKATWLRPDGVGGVREALDHVNLFAAFVMVAERGGQGYVGYEWPKPKPGGGATAENYAKTSYLKAFAPWGWIVGSGAYVDDIEAEFRAALFQRGLVLAGVLLVFGGFGIAIIRTVSSGFTALRHDIDVVHDSVNGSALLLSPDRGDEFGPVAGVLGEIAENRRKLIEMEADRAVALRQAEIERHQTQRTVLRSLVQAAGLGNEAMMTLARMKHEIDLSTREVDRMANSIEQMRDSIAAISTDSAGAAQGAGSAGEAASGGLGASREAASAFGRIVAAVGGAGAKVEGLVEASNQIGQIVTAIEAVAGQTNLLALNATIEAARAGEAGKGFAVVANEVKNLANQTAKATVDIRSRIEALQTEMSMIVGAIDESTQAVDQGRTLVDALGERLHLIATEVETVRSSMMAISDVLDGQSRTATHLADGTANIVTLARTNDQRLAQVLDSMGRMSRHLDSQVDSYAGIGSASLLVEIAKNDHLAFKRSVLDGVLGRSQLRVGDIADHHGCRLGKWYDGVSDVALRGSPAYIALVEPHAQVHAAAKAALAFVAEGRFDDALSEVEKMDAASEAVVSRLNTLADALSAAEEAKLH</sequence>
<dbReference type="Gene3D" id="1.20.120.30">
    <property type="entry name" value="Aspartate receptor, ligand-binding domain"/>
    <property type="match status" value="1"/>
</dbReference>
<evidence type="ECO:0000313" key="11">
    <source>
        <dbReference type="Proteomes" id="UP000182983"/>
    </source>
</evidence>
<dbReference type="GO" id="GO:0005886">
    <property type="term" value="C:plasma membrane"/>
    <property type="evidence" value="ECO:0007669"/>
    <property type="project" value="UniProtKB-SubCell"/>
</dbReference>
<dbReference type="Pfam" id="PF13682">
    <property type="entry name" value="CZB"/>
    <property type="match status" value="1"/>
</dbReference>
<accession>A0A1H6HJL1</accession>
<dbReference type="AlphaFoldDB" id="A0A1H6HJL1"/>
<keyword evidence="4 8" id="KW-1133">Transmembrane helix</keyword>
<dbReference type="OrthoDB" id="3378718at2"/>
<evidence type="ECO:0000256" key="2">
    <source>
        <dbReference type="ARBA" id="ARBA00022475"/>
    </source>
</evidence>
<evidence type="ECO:0000313" key="10">
    <source>
        <dbReference type="EMBL" id="SEH34358.1"/>
    </source>
</evidence>
<keyword evidence="3 8" id="KW-0812">Transmembrane</keyword>
<dbReference type="Gene3D" id="3.30.450.20">
    <property type="entry name" value="PAS domain"/>
    <property type="match status" value="1"/>
</dbReference>
<evidence type="ECO:0000256" key="8">
    <source>
        <dbReference type="SAM" id="Phobius"/>
    </source>
</evidence>
<evidence type="ECO:0000256" key="6">
    <source>
        <dbReference type="ARBA" id="ARBA00023224"/>
    </source>
</evidence>
<feature type="domain" description="Methyl-accepting transducer" evidence="9">
    <location>
        <begin position="321"/>
        <end position="557"/>
    </location>
</feature>
<keyword evidence="11" id="KW-1185">Reference proteome</keyword>
<keyword evidence="2" id="KW-1003">Cell membrane</keyword>
<dbReference type="Gene3D" id="1.10.287.950">
    <property type="entry name" value="Methyl-accepting chemotaxis protein"/>
    <property type="match status" value="1"/>
</dbReference>
<dbReference type="GO" id="GO:0007165">
    <property type="term" value="P:signal transduction"/>
    <property type="evidence" value="ECO:0007669"/>
    <property type="project" value="UniProtKB-KW"/>
</dbReference>
<reference evidence="11" key="1">
    <citation type="submission" date="2016-10" db="EMBL/GenBank/DDBJ databases">
        <authorList>
            <person name="Varghese N."/>
            <person name="Submissions S."/>
        </authorList>
    </citation>
    <scope>NUCLEOTIDE SEQUENCE [LARGE SCALE GENOMIC DNA]</scope>
    <source>
        <strain evidence="11">DSM 13234</strain>
    </source>
</reference>
<dbReference type="SMART" id="SM01049">
    <property type="entry name" value="Cache_2"/>
    <property type="match status" value="1"/>
</dbReference>
<dbReference type="PANTHER" id="PTHR32089:SF112">
    <property type="entry name" value="LYSOZYME-LIKE PROTEIN-RELATED"/>
    <property type="match status" value="1"/>
</dbReference>
<evidence type="ECO:0000259" key="9">
    <source>
        <dbReference type="PROSITE" id="PS50111"/>
    </source>
</evidence>
<protein>
    <submittedName>
        <fullName evidence="10">Methyl-accepting chemotaxis sensory transducer with Cache sensor</fullName>
    </submittedName>
</protein>
<keyword evidence="6 7" id="KW-0807">Transducer</keyword>
<dbReference type="Proteomes" id="UP000182983">
    <property type="component" value="Unassembled WGS sequence"/>
</dbReference>
<evidence type="ECO:0000256" key="7">
    <source>
        <dbReference type="PROSITE-ProRule" id="PRU00284"/>
    </source>
</evidence>
<keyword evidence="5 8" id="KW-0472">Membrane</keyword>
<dbReference type="EMBL" id="FNWO01000005">
    <property type="protein sequence ID" value="SEH34358.1"/>
    <property type="molecule type" value="Genomic_DNA"/>
</dbReference>
<organism evidence="10 11">
    <name type="scientific">Magnetospirillum fulvum</name>
    <name type="common">Rhodospirillum fulvum</name>
    <dbReference type="NCBI Taxonomy" id="1082"/>
    <lineage>
        <taxon>Bacteria</taxon>
        <taxon>Pseudomonadati</taxon>
        <taxon>Pseudomonadota</taxon>
        <taxon>Alphaproteobacteria</taxon>
        <taxon>Rhodospirillales</taxon>
        <taxon>Rhodospirillaceae</taxon>
        <taxon>Magnetospirillum</taxon>
    </lineage>
</organism>
<evidence type="ECO:0000256" key="5">
    <source>
        <dbReference type="ARBA" id="ARBA00023136"/>
    </source>
</evidence>